<feature type="compositionally biased region" description="Low complexity" evidence="4">
    <location>
        <begin position="761"/>
        <end position="773"/>
    </location>
</feature>
<dbReference type="FunCoup" id="G3AIT2">
    <property type="interactions" value="205"/>
</dbReference>
<dbReference type="GO" id="GO:0001881">
    <property type="term" value="P:receptor recycling"/>
    <property type="evidence" value="ECO:0007669"/>
    <property type="project" value="TreeGrafter"/>
</dbReference>
<dbReference type="SUPFAM" id="SSF47769">
    <property type="entry name" value="SAM/Pointed domain"/>
    <property type="match status" value="1"/>
</dbReference>
<dbReference type="PANTHER" id="PTHR22902">
    <property type="entry name" value="SESQUIPEDALIAN"/>
    <property type="match status" value="1"/>
</dbReference>
<evidence type="ECO:0000313" key="8">
    <source>
        <dbReference type="EMBL" id="EGW34498.1"/>
    </source>
</evidence>
<dbReference type="InterPro" id="IPR001452">
    <property type="entry name" value="SH3_domain"/>
</dbReference>
<protein>
    <submittedName>
        <fullName evidence="8">Uncharacterized protein</fullName>
    </submittedName>
</protein>
<feature type="compositionally biased region" description="Polar residues" evidence="4">
    <location>
        <begin position="389"/>
        <end position="409"/>
    </location>
</feature>
<feature type="compositionally biased region" description="Low complexity" evidence="4">
    <location>
        <begin position="83"/>
        <end position="94"/>
    </location>
</feature>
<feature type="domain" description="PH" evidence="6">
    <location>
        <begin position="582"/>
        <end position="703"/>
    </location>
</feature>
<dbReference type="GO" id="GO:0042147">
    <property type="term" value="P:retrograde transport, endosome to Golgi"/>
    <property type="evidence" value="ECO:0007669"/>
    <property type="project" value="TreeGrafter"/>
</dbReference>
<dbReference type="PROSITE" id="PS50002">
    <property type="entry name" value="SH3"/>
    <property type="match status" value="1"/>
</dbReference>
<dbReference type="GeneID" id="18875337"/>
<dbReference type="InterPro" id="IPR045188">
    <property type="entry name" value="Boi1/Boi2-like"/>
</dbReference>
<dbReference type="CDD" id="cd09535">
    <property type="entry name" value="SAM_BOI-like_fungal"/>
    <property type="match status" value="1"/>
</dbReference>
<dbReference type="InterPro" id="IPR035551">
    <property type="entry name" value="Boi1/2_SH3"/>
</dbReference>
<evidence type="ECO:0000256" key="3">
    <source>
        <dbReference type="PROSITE-ProRule" id="PRU00192"/>
    </source>
</evidence>
<dbReference type="Gene3D" id="2.30.29.30">
    <property type="entry name" value="Pleckstrin-homology domain (PH domain)/Phosphotyrosine-binding domain (PTB)"/>
    <property type="match status" value="1"/>
</dbReference>
<accession>G3AIT2</accession>
<feature type="region of interest" description="Disordered" evidence="4">
    <location>
        <begin position="75"/>
        <end position="99"/>
    </location>
</feature>
<feature type="compositionally biased region" description="Low complexity" evidence="4">
    <location>
        <begin position="538"/>
        <end position="550"/>
    </location>
</feature>
<feature type="compositionally biased region" description="Polar residues" evidence="4">
    <location>
        <begin position="528"/>
        <end position="537"/>
    </location>
</feature>
<dbReference type="AlphaFoldDB" id="G3AIT2"/>
<name>G3AIT2_SPAPN</name>
<evidence type="ECO:0000259" key="7">
    <source>
        <dbReference type="PROSITE" id="PS50105"/>
    </source>
</evidence>
<sequence length="869" mass="94592">MTGAIYICIKQFNARLGDELSLKVGDKVEVIADDSEYNDGWYMGKNLLTNEVGLYPNSFTQLLVPEESEGELLRSRSRSRHVGASTATAAAAASGPPPTGLGIIGANTTPTIAEHDDHEPIMVDAFDKLNINAKMNANTSHNNLNSEIDKALKEIKDGHPSPDNTILSKESITFSTSTSNHDDVGILDPSQAISWSPKEVAVHFMRRGFDSDISNKFVQHKITGDILFQLELAHLKELDINSFGTRFEVNKEIERLKGLIKKPKLESRTNSQSTSSTHKDTNSFYSPPSAATTLITEERADEFAKPKPIIEQQQNQHQEQLMPSVMLSPSETTFKSHKKSKSQSLDDLTKPPTPAYTPRKAPEPPTSNGNSPMGSTFRFGAGSEDLRSPSGSYMTRTAASERPSSSLYDSGSAYHKRNDSVKRTTSPHKRHSSLFSFLSSDDVGKKKDDLANIPPLNVEDKRAATPATGGTAGTAGTDATDKSSSSPVDIDDASLSPKRKKVLPRIKTKDLFSNNGNNTDSSDEPKSDPTSLSNAMPSTSRLKSFRSSSTQNFRNLTTSKKSKTSAFQEGIREINPEEAIKTANFSGWMSKRSGNTLAWRSRFFTLHGTRLSYFTSLKDNKEKGLIDITAHKVLPISTDSDSDKYKALIASSTLAGSYCFKVVPPAPGFKKGLTFTQPKTHYFAVNTEEEMRGWMKALMTATIDIDDSVPVVSSCSTPTVSLGKAQELLAKAREETKLKDEELRAQGYIRVHDDFEDSVDSTSSSINGTTGTIKRQQKHSSDMNRSMTTPTTPRATSGTGFSSPYMLAGGVISSSKPHTPVHGGPQANSTPPLGNGPMMTTPGSGKKEKLLAYSSDMSGNHTFVIKNKK</sequence>
<feature type="compositionally biased region" description="Basic residues" evidence="4">
    <location>
        <begin position="497"/>
        <end position="506"/>
    </location>
</feature>
<dbReference type="InterPro" id="IPR011993">
    <property type="entry name" value="PH-like_dom_sf"/>
</dbReference>
<dbReference type="SMART" id="SM00454">
    <property type="entry name" value="SAM"/>
    <property type="match status" value="1"/>
</dbReference>
<dbReference type="PROSITE" id="PS50105">
    <property type="entry name" value="SAM_DOMAIN"/>
    <property type="match status" value="1"/>
</dbReference>
<evidence type="ECO:0000256" key="4">
    <source>
        <dbReference type="SAM" id="MobiDB-lite"/>
    </source>
</evidence>
<gene>
    <name evidence="8" type="ORF">SPAPADRAFT_70602</name>
</gene>
<feature type="compositionally biased region" description="Polar residues" evidence="4">
    <location>
        <begin position="268"/>
        <end position="288"/>
    </location>
</feature>
<feature type="region of interest" description="Disordered" evidence="4">
    <location>
        <begin position="264"/>
        <end position="288"/>
    </location>
</feature>
<feature type="region of interest" description="Disordered" evidence="4">
    <location>
        <begin position="758"/>
        <end position="848"/>
    </location>
</feature>
<dbReference type="SMART" id="SM00233">
    <property type="entry name" value="PH"/>
    <property type="match status" value="1"/>
</dbReference>
<dbReference type="GO" id="GO:0005829">
    <property type="term" value="C:cytosol"/>
    <property type="evidence" value="ECO:0007669"/>
    <property type="project" value="GOC"/>
</dbReference>
<dbReference type="eggNOG" id="ENOG502QPMX">
    <property type="taxonomic scope" value="Eukaryota"/>
</dbReference>
<dbReference type="HOGENOM" id="CLU_003845_0_0_1"/>
<feature type="domain" description="SH3" evidence="5">
    <location>
        <begin position="1"/>
        <end position="65"/>
    </location>
</feature>
<feature type="domain" description="SAM" evidence="7">
    <location>
        <begin position="195"/>
        <end position="259"/>
    </location>
</feature>
<dbReference type="Proteomes" id="UP000000709">
    <property type="component" value="Unassembled WGS sequence"/>
</dbReference>
<dbReference type="InterPro" id="IPR013761">
    <property type="entry name" value="SAM/pointed_sf"/>
</dbReference>
<dbReference type="Pfam" id="PF07647">
    <property type="entry name" value="SAM_2"/>
    <property type="match status" value="1"/>
</dbReference>
<dbReference type="EMBL" id="GL996500">
    <property type="protein sequence ID" value="EGW34498.1"/>
    <property type="molecule type" value="Genomic_DNA"/>
</dbReference>
<evidence type="ECO:0000259" key="5">
    <source>
        <dbReference type="PROSITE" id="PS50002"/>
    </source>
</evidence>
<keyword evidence="9" id="KW-1185">Reference proteome</keyword>
<dbReference type="GO" id="GO:0007032">
    <property type="term" value="P:endosome organization"/>
    <property type="evidence" value="ECO:0007669"/>
    <property type="project" value="TreeGrafter"/>
</dbReference>
<dbReference type="GO" id="GO:0005769">
    <property type="term" value="C:early endosome"/>
    <property type="evidence" value="ECO:0007669"/>
    <property type="project" value="TreeGrafter"/>
</dbReference>
<feature type="region of interest" description="Disordered" evidence="4">
    <location>
        <begin position="330"/>
        <end position="561"/>
    </location>
</feature>
<dbReference type="Pfam" id="PF00018">
    <property type="entry name" value="SH3_1"/>
    <property type="match status" value="1"/>
</dbReference>
<dbReference type="Gene3D" id="2.30.30.40">
    <property type="entry name" value="SH3 Domains"/>
    <property type="match status" value="1"/>
</dbReference>
<dbReference type="Gene3D" id="1.10.150.50">
    <property type="entry name" value="Transcription Factor, Ets-1"/>
    <property type="match status" value="1"/>
</dbReference>
<dbReference type="OMA" id="FGDGWWE"/>
<dbReference type="GO" id="GO:0005802">
    <property type="term" value="C:trans-Golgi network"/>
    <property type="evidence" value="ECO:0007669"/>
    <property type="project" value="TreeGrafter"/>
</dbReference>
<feature type="compositionally biased region" description="Low complexity" evidence="4">
    <location>
        <begin position="785"/>
        <end position="800"/>
    </location>
</feature>
<dbReference type="CDD" id="cd11886">
    <property type="entry name" value="SH3_BOI"/>
    <property type="match status" value="1"/>
</dbReference>
<dbReference type="KEGG" id="spaa:SPAPADRAFT_70602"/>
<evidence type="ECO:0000256" key="2">
    <source>
        <dbReference type="ARBA" id="ARBA00022553"/>
    </source>
</evidence>
<dbReference type="InterPro" id="IPR001660">
    <property type="entry name" value="SAM"/>
</dbReference>
<feature type="compositionally biased region" description="Polar residues" evidence="4">
    <location>
        <begin position="511"/>
        <end position="520"/>
    </location>
</feature>
<feature type="compositionally biased region" description="Low complexity" evidence="4">
    <location>
        <begin position="464"/>
        <end position="478"/>
    </location>
</feature>
<dbReference type="SUPFAM" id="SSF50729">
    <property type="entry name" value="PH domain-like"/>
    <property type="match status" value="1"/>
</dbReference>
<dbReference type="InterPro" id="IPR036028">
    <property type="entry name" value="SH3-like_dom_sf"/>
</dbReference>
<evidence type="ECO:0000313" key="9">
    <source>
        <dbReference type="Proteomes" id="UP000000709"/>
    </source>
</evidence>
<dbReference type="FunFam" id="2.30.29.30:FF:000230">
    <property type="entry name" value="Polarized growth protein (Boi2)"/>
    <property type="match status" value="1"/>
</dbReference>
<evidence type="ECO:0000259" key="6">
    <source>
        <dbReference type="PROSITE" id="PS50003"/>
    </source>
</evidence>
<dbReference type="PANTHER" id="PTHR22902:SF27">
    <property type="entry name" value="PLECKSTRIN HOMOLOGY DOMAIN-CONTAINING FAMILY A MEMBER 3"/>
    <property type="match status" value="1"/>
</dbReference>
<proteinExistence type="predicted"/>
<organism evidence="9">
    <name type="scientific">Spathaspora passalidarum (strain NRRL Y-27907 / 11-Y1)</name>
    <dbReference type="NCBI Taxonomy" id="619300"/>
    <lineage>
        <taxon>Eukaryota</taxon>
        <taxon>Fungi</taxon>
        <taxon>Dikarya</taxon>
        <taxon>Ascomycota</taxon>
        <taxon>Saccharomycotina</taxon>
        <taxon>Pichiomycetes</taxon>
        <taxon>Debaryomycetaceae</taxon>
        <taxon>Spathaspora</taxon>
    </lineage>
</organism>
<dbReference type="SUPFAM" id="SSF50044">
    <property type="entry name" value="SH3-domain"/>
    <property type="match status" value="1"/>
</dbReference>
<dbReference type="OrthoDB" id="73680at2759"/>
<dbReference type="SMART" id="SM00326">
    <property type="entry name" value="SH3"/>
    <property type="match status" value="1"/>
</dbReference>
<keyword evidence="1 3" id="KW-0728">SH3 domain</keyword>
<evidence type="ECO:0000256" key="1">
    <source>
        <dbReference type="ARBA" id="ARBA00022443"/>
    </source>
</evidence>
<dbReference type="RefSeq" id="XP_007374082.1">
    <property type="nucleotide sequence ID" value="XM_007374020.1"/>
</dbReference>
<dbReference type="STRING" id="619300.G3AIT2"/>
<dbReference type="PROSITE" id="PS50003">
    <property type="entry name" value="PH_DOMAIN"/>
    <property type="match status" value="1"/>
</dbReference>
<dbReference type="InParanoid" id="G3AIT2"/>
<keyword evidence="2" id="KW-0597">Phosphoprotein</keyword>
<feature type="compositionally biased region" description="Polar residues" evidence="4">
    <location>
        <begin position="551"/>
        <end position="561"/>
    </location>
</feature>
<dbReference type="InterPro" id="IPR001849">
    <property type="entry name" value="PH_domain"/>
</dbReference>
<dbReference type="Pfam" id="PF00169">
    <property type="entry name" value="PH"/>
    <property type="match status" value="1"/>
</dbReference>
<reference evidence="8 9" key="1">
    <citation type="journal article" date="2011" name="Proc. Natl. Acad. Sci. U.S.A.">
        <title>Comparative genomics of xylose-fermenting fungi for enhanced biofuel production.</title>
        <authorList>
            <person name="Wohlbach D.J."/>
            <person name="Kuo A."/>
            <person name="Sato T.K."/>
            <person name="Potts K.M."/>
            <person name="Salamov A.A."/>
            <person name="LaButti K.M."/>
            <person name="Sun H."/>
            <person name="Clum A."/>
            <person name="Pangilinan J.L."/>
            <person name="Lindquist E.A."/>
            <person name="Lucas S."/>
            <person name="Lapidus A."/>
            <person name="Jin M."/>
            <person name="Gunawan C."/>
            <person name="Balan V."/>
            <person name="Dale B.E."/>
            <person name="Jeffries T.W."/>
            <person name="Zinkel R."/>
            <person name="Barry K.W."/>
            <person name="Grigoriev I.V."/>
            <person name="Gasch A.P."/>
        </authorList>
    </citation>
    <scope>NUCLEOTIDE SEQUENCE [LARGE SCALE GENOMIC DNA]</scope>
    <source>
        <strain evidence="9">NRRL Y-27907 / 11-Y1</strain>
    </source>
</reference>
<dbReference type="GO" id="GO:0055037">
    <property type="term" value="C:recycling endosome"/>
    <property type="evidence" value="ECO:0007669"/>
    <property type="project" value="TreeGrafter"/>
</dbReference>